<dbReference type="PANTHER" id="PTHR43546:SF3">
    <property type="entry name" value="UPF0173 METAL-DEPENDENT HYDROLASE MJ1163"/>
    <property type="match status" value="1"/>
</dbReference>
<comment type="caution">
    <text evidence="1">The sequence shown here is derived from an EMBL/GenBank/DDBJ whole genome shotgun (WGS) entry which is preliminary data.</text>
</comment>
<dbReference type="RefSeq" id="WP_253474965.1">
    <property type="nucleotide sequence ID" value="NZ_JALJXV010000002.1"/>
</dbReference>
<dbReference type="PANTHER" id="PTHR43546">
    <property type="entry name" value="UPF0173 METAL-DEPENDENT HYDROLASE MJ1163-RELATED"/>
    <property type="match status" value="1"/>
</dbReference>
<accession>A0AAE3G2A7</accession>
<keyword evidence="2" id="KW-1185">Reference proteome</keyword>
<dbReference type="Proteomes" id="UP001205843">
    <property type="component" value="Unassembled WGS sequence"/>
</dbReference>
<organism evidence="1 2">
    <name type="scientific">Natronocella acetinitrilica</name>
    <dbReference type="NCBI Taxonomy" id="414046"/>
    <lineage>
        <taxon>Bacteria</taxon>
        <taxon>Pseudomonadati</taxon>
        <taxon>Pseudomonadota</taxon>
        <taxon>Gammaproteobacteria</taxon>
        <taxon>Chromatiales</taxon>
        <taxon>Ectothiorhodospiraceae</taxon>
        <taxon>Natronocella</taxon>
    </lineage>
</organism>
<dbReference type="InterPro" id="IPR036866">
    <property type="entry name" value="RibonucZ/Hydroxyglut_hydro"/>
</dbReference>
<dbReference type="InterPro" id="IPR050114">
    <property type="entry name" value="UPF0173_UPF0282_UlaG_hydrolase"/>
</dbReference>
<reference evidence="1" key="1">
    <citation type="submission" date="2022-03" db="EMBL/GenBank/DDBJ databases">
        <title>Genomic Encyclopedia of Type Strains, Phase III (KMG-III): the genomes of soil and plant-associated and newly described type strains.</title>
        <authorList>
            <person name="Whitman W."/>
        </authorList>
    </citation>
    <scope>NUCLEOTIDE SEQUENCE</scope>
    <source>
        <strain evidence="1">ANL 6-2</strain>
    </source>
</reference>
<evidence type="ECO:0000313" key="1">
    <source>
        <dbReference type="EMBL" id="MCP1673823.1"/>
    </source>
</evidence>
<dbReference type="SUPFAM" id="SSF56281">
    <property type="entry name" value="Metallo-hydrolase/oxidoreductase"/>
    <property type="match status" value="1"/>
</dbReference>
<dbReference type="EMBL" id="JALJXV010000002">
    <property type="protein sequence ID" value="MCP1673823.1"/>
    <property type="molecule type" value="Genomic_DNA"/>
</dbReference>
<sequence>MNPNPTIRYYGWSALSINTNQGNLFFDPFYRKYCGAQWFSAKDFDSADLICVTHGHEEHFLDVPDIAKSTGATVIGPRAVTRFLRRRTGLAEDKLITIDFDAPLNVPGFTLSAFKWQHRDINLVKAMTKAVFQGNTTQLAWAWSSATNAPFYAPYTGYHVELPNGTTVLNYNEGFNTKMTDKEITALGQRFKTDVLLAGMQLDFVDDVARGAAALDPKIVLLYPPHEKFHDMMGAKSRPWSEFAAAVKACLPEATVIIAEPGTAIDAVTGEVVEQPVESAVA</sequence>
<gene>
    <name evidence="1" type="ORF">J2T57_000922</name>
</gene>
<protein>
    <submittedName>
        <fullName evidence="1">L-ascorbate metabolism protein UlaG (Beta-lactamase superfamily)</fullName>
    </submittedName>
</protein>
<dbReference type="Gene3D" id="3.60.15.10">
    <property type="entry name" value="Ribonuclease Z/Hydroxyacylglutathione hydrolase-like"/>
    <property type="match status" value="1"/>
</dbReference>
<dbReference type="AlphaFoldDB" id="A0AAE3G2A7"/>
<proteinExistence type="predicted"/>
<evidence type="ECO:0000313" key="2">
    <source>
        <dbReference type="Proteomes" id="UP001205843"/>
    </source>
</evidence>
<name>A0AAE3G2A7_9GAMM</name>